<name>A0A2I8VI04_9EURY</name>
<dbReference type="SUPFAM" id="SSF47757">
    <property type="entry name" value="Chemotaxis receptor methyltransferase CheR, N-terminal domain"/>
    <property type="match status" value="1"/>
</dbReference>
<dbReference type="InterPro" id="IPR000780">
    <property type="entry name" value="CheR_MeTrfase"/>
</dbReference>
<dbReference type="SMART" id="SM00138">
    <property type="entry name" value="MeTrc"/>
    <property type="match status" value="1"/>
</dbReference>
<dbReference type="OrthoDB" id="10657at2157"/>
<evidence type="ECO:0000256" key="2">
    <source>
        <dbReference type="ARBA" id="ARBA00012534"/>
    </source>
</evidence>
<keyword evidence="8" id="KW-1185">Reference proteome</keyword>
<dbReference type="InterPro" id="IPR036804">
    <property type="entry name" value="CheR_N_sf"/>
</dbReference>
<dbReference type="PROSITE" id="PS50123">
    <property type="entry name" value="CHER"/>
    <property type="match status" value="1"/>
</dbReference>
<accession>A0A2I8VI04</accession>
<proteinExistence type="predicted"/>
<dbReference type="InterPro" id="IPR022641">
    <property type="entry name" value="CheR_N"/>
</dbReference>
<dbReference type="GO" id="GO:0008983">
    <property type="term" value="F:protein-glutamate O-methyltransferase activity"/>
    <property type="evidence" value="ECO:0007669"/>
    <property type="project" value="UniProtKB-EC"/>
</dbReference>
<dbReference type="PANTHER" id="PTHR24422:SF10">
    <property type="entry name" value="CHEMOTAXIS PROTEIN METHYLTRANSFERASE 2"/>
    <property type="match status" value="1"/>
</dbReference>
<gene>
    <name evidence="7" type="ORF">C2R22_07770</name>
</gene>
<dbReference type="GeneID" id="35591978"/>
<dbReference type="EMBL" id="CP026309">
    <property type="protein sequence ID" value="AUV81566.1"/>
    <property type="molecule type" value="Genomic_DNA"/>
</dbReference>
<dbReference type="AlphaFoldDB" id="A0A2I8VI04"/>
<evidence type="ECO:0000256" key="4">
    <source>
        <dbReference type="ARBA" id="ARBA00022679"/>
    </source>
</evidence>
<sequence length="269" mass="31273">MSAARGRGFDRLLAYIEESMGFATSMYNDAYLDRRISARMRRNDTDGYRAYQRLLEADDGEQQELLDTLSVNVTSFFRNPDVWEALRPVLRELTATGRTKVWSAACSDGREAYSLAMLAHDDPQVREDRIRITGTDIKREILRKATRGEYHASETNDLEEQLAPIGDYGRYIERDENSYRVVPSLRRMVTFQRRDLIRESPPDEFDLILCRNLFIYIDSNAKRAVFETLGTGLRPDGYLTIGMTETVPANCRSWFEPVEKRLRIYRNVR</sequence>
<dbReference type="GO" id="GO:0032259">
    <property type="term" value="P:methylation"/>
    <property type="evidence" value="ECO:0007669"/>
    <property type="project" value="UniProtKB-KW"/>
</dbReference>
<dbReference type="InterPro" id="IPR029063">
    <property type="entry name" value="SAM-dependent_MTases_sf"/>
</dbReference>
<evidence type="ECO:0000256" key="1">
    <source>
        <dbReference type="ARBA" id="ARBA00001541"/>
    </source>
</evidence>
<keyword evidence="5" id="KW-0949">S-adenosyl-L-methionine</keyword>
<dbReference type="Gene3D" id="1.10.155.10">
    <property type="entry name" value="Chemotaxis receptor methyltransferase CheR, N-terminal domain"/>
    <property type="match status" value="1"/>
</dbReference>
<dbReference type="InterPro" id="IPR050903">
    <property type="entry name" value="Bact_Chemotaxis_MeTrfase"/>
</dbReference>
<organism evidence="7 8">
    <name type="scientific">Salinigranum rubrum</name>
    <dbReference type="NCBI Taxonomy" id="755307"/>
    <lineage>
        <taxon>Archaea</taxon>
        <taxon>Methanobacteriati</taxon>
        <taxon>Methanobacteriota</taxon>
        <taxon>Stenosarchaea group</taxon>
        <taxon>Halobacteria</taxon>
        <taxon>Halobacteriales</taxon>
        <taxon>Haloferacaceae</taxon>
        <taxon>Salinigranum</taxon>
    </lineage>
</organism>
<dbReference type="Pfam" id="PF03705">
    <property type="entry name" value="CheR_N"/>
    <property type="match status" value="1"/>
</dbReference>
<evidence type="ECO:0000256" key="5">
    <source>
        <dbReference type="ARBA" id="ARBA00022691"/>
    </source>
</evidence>
<dbReference type="InterPro" id="IPR022642">
    <property type="entry name" value="CheR_C"/>
</dbReference>
<feature type="domain" description="CheR-type methyltransferase" evidence="6">
    <location>
        <begin position="1"/>
        <end position="256"/>
    </location>
</feature>
<dbReference type="Gene3D" id="3.40.50.150">
    <property type="entry name" value="Vaccinia Virus protein VP39"/>
    <property type="match status" value="1"/>
</dbReference>
<dbReference type="Pfam" id="PF01739">
    <property type="entry name" value="CheR"/>
    <property type="match status" value="1"/>
</dbReference>
<dbReference type="EC" id="2.1.1.80" evidence="2"/>
<dbReference type="Proteomes" id="UP000236584">
    <property type="component" value="Chromosome"/>
</dbReference>
<comment type="catalytic activity">
    <reaction evidence="1">
        <text>L-glutamyl-[protein] + S-adenosyl-L-methionine = [protein]-L-glutamate 5-O-methyl ester + S-adenosyl-L-homocysteine</text>
        <dbReference type="Rhea" id="RHEA:24452"/>
        <dbReference type="Rhea" id="RHEA-COMP:10208"/>
        <dbReference type="Rhea" id="RHEA-COMP:10311"/>
        <dbReference type="ChEBI" id="CHEBI:29973"/>
        <dbReference type="ChEBI" id="CHEBI:57856"/>
        <dbReference type="ChEBI" id="CHEBI:59789"/>
        <dbReference type="ChEBI" id="CHEBI:82795"/>
        <dbReference type="EC" id="2.1.1.80"/>
    </reaction>
</comment>
<dbReference type="PRINTS" id="PR00996">
    <property type="entry name" value="CHERMTFRASE"/>
</dbReference>
<evidence type="ECO:0000256" key="3">
    <source>
        <dbReference type="ARBA" id="ARBA00022603"/>
    </source>
</evidence>
<evidence type="ECO:0000313" key="7">
    <source>
        <dbReference type="EMBL" id="AUV81566.1"/>
    </source>
</evidence>
<keyword evidence="3" id="KW-0489">Methyltransferase</keyword>
<reference evidence="7 8" key="1">
    <citation type="submission" date="2018-01" db="EMBL/GenBank/DDBJ databases">
        <title>Complete genome sequence of Salinigranum rubrum GX10T, an extremely halophilic archaeon isolated from a marine solar saltern.</title>
        <authorList>
            <person name="Han S."/>
        </authorList>
    </citation>
    <scope>NUCLEOTIDE SEQUENCE [LARGE SCALE GENOMIC DNA]</scope>
    <source>
        <strain evidence="7 8">GX10</strain>
    </source>
</reference>
<protein>
    <recommendedName>
        <fullName evidence="2">protein-glutamate O-methyltransferase</fullName>
        <ecNumber evidence="2">2.1.1.80</ecNumber>
    </recommendedName>
</protein>
<evidence type="ECO:0000259" key="6">
    <source>
        <dbReference type="PROSITE" id="PS50123"/>
    </source>
</evidence>
<dbReference type="SUPFAM" id="SSF53335">
    <property type="entry name" value="S-adenosyl-L-methionine-dependent methyltransferases"/>
    <property type="match status" value="1"/>
</dbReference>
<keyword evidence="4" id="KW-0808">Transferase</keyword>
<dbReference type="PANTHER" id="PTHR24422">
    <property type="entry name" value="CHEMOTAXIS PROTEIN METHYLTRANSFERASE"/>
    <property type="match status" value="1"/>
</dbReference>
<dbReference type="RefSeq" id="WP_103425254.1">
    <property type="nucleotide sequence ID" value="NZ_CP026309.1"/>
</dbReference>
<dbReference type="KEGG" id="srub:C2R22_07770"/>
<evidence type="ECO:0000313" key="8">
    <source>
        <dbReference type="Proteomes" id="UP000236584"/>
    </source>
</evidence>